<keyword evidence="4" id="KW-1185">Reference proteome</keyword>
<dbReference type="AlphaFoldDB" id="A0A3N5BD16"/>
<gene>
    <name evidence="3" type="ORF">EDC24_0494</name>
</gene>
<name>A0A3N5BD16_9BACI</name>
<dbReference type="InterPro" id="IPR055338">
    <property type="entry name" value="YqfX-like"/>
</dbReference>
<proteinExistence type="predicted"/>
<dbReference type="PANTHER" id="PTHR40040">
    <property type="entry name" value="SMALL HYDROPHOBIC PROTEIN-RELATED"/>
    <property type="match status" value="1"/>
</dbReference>
<organism evidence="3 4">
    <name type="scientific">Aquisalibacillus elongatus</name>
    <dbReference type="NCBI Taxonomy" id="485577"/>
    <lineage>
        <taxon>Bacteria</taxon>
        <taxon>Bacillati</taxon>
        <taxon>Bacillota</taxon>
        <taxon>Bacilli</taxon>
        <taxon>Bacillales</taxon>
        <taxon>Bacillaceae</taxon>
        <taxon>Aquisalibacillus</taxon>
    </lineage>
</organism>
<evidence type="ECO:0008006" key="5">
    <source>
        <dbReference type="Google" id="ProtNLM"/>
    </source>
</evidence>
<keyword evidence="2" id="KW-0812">Transmembrane</keyword>
<protein>
    <recommendedName>
        <fullName evidence="5">DUF4190 domain-containing protein</fullName>
    </recommendedName>
</protein>
<feature type="transmembrane region" description="Helical" evidence="2">
    <location>
        <begin position="122"/>
        <end position="140"/>
    </location>
</feature>
<evidence type="ECO:0000256" key="2">
    <source>
        <dbReference type="SAM" id="Phobius"/>
    </source>
</evidence>
<feature type="region of interest" description="Disordered" evidence="1">
    <location>
        <begin position="1"/>
        <end position="27"/>
    </location>
</feature>
<evidence type="ECO:0000313" key="3">
    <source>
        <dbReference type="EMBL" id="RPF55616.1"/>
    </source>
</evidence>
<sequence length="141" mass="16149">MMADHDDKYPTSYNDDQDYFPNKGKEQKIYHNYDDYSARDEGYDTEFSSETATFNPNELDKDKIKKEEKESRYEEHVDAGWGWIALVVSLLSFFVWTLLFAVVGAIMGIYAKRRGADTLGNIAIGLALLAVAVRLFVFPIM</sequence>
<reference evidence="3 4" key="1">
    <citation type="submission" date="2018-11" db="EMBL/GenBank/DDBJ databases">
        <title>Genomic Encyclopedia of Type Strains, Phase IV (KMG-IV): sequencing the most valuable type-strain genomes for metagenomic binning, comparative biology and taxonomic classification.</title>
        <authorList>
            <person name="Goeker M."/>
        </authorList>
    </citation>
    <scope>NUCLEOTIDE SEQUENCE [LARGE SCALE GENOMIC DNA]</scope>
    <source>
        <strain evidence="3 4">DSM 18090</strain>
    </source>
</reference>
<accession>A0A3N5BD16</accession>
<keyword evidence="2" id="KW-0472">Membrane</keyword>
<dbReference type="PANTHER" id="PTHR40040:SF1">
    <property type="entry name" value="MEMBRANE PROTEIN"/>
    <property type="match status" value="1"/>
</dbReference>
<dbReference type="OrthoDB" id="2943217at2"/>
<comment type="caution">
    <text evidence="3">The sequence shown here is derived from an EMBL/GenBank/DDBJ whole genome shotgun (WGS) entry which is preliminary data.</text>
</comment>
<dbReference type="EMBL" id="RKRF01000007">
    <property type="protein sequence ID" value="RPF55616.1"/>
    <property type="molecule type" value="Genomic_DNA"/>
</dbReference>
<evidence type="ECO:0000313" key="4">
    <source>
        <dbReference type="Proteomes" id="UP000276443"/>
    </source>
</evidence>
<feature type="transmembrane region" description="Helical" evidence="2">
    <location>
        <begin position="81"/>
        <end position="110"/>
    </location>
</feature>
<keyword evidence="2" id="KW-1133">Transmembrane helix</keyword>
<dbReference type="Proteomes" id="UP000276443">
    <property type="component" value="Unassembled WGS sequence"/>
</dbReference>
<evidence type="ECO:0000256" key="1">
    <source>
        <dbReference type="SAM" id="MobiDB-lite"/>
    </source>
</evidence>